<evidence type="ECO:0000256" key="1">
    <source>
        <dbReference type="SAM" id="MobiDB-lite"/>
    </source>
</evidence>
<feature type="region of interest" description="Disordered" evidence="1">
    <location>
        <begin position="618"/>
        <end position="651"/>
    </location>
</feature>
<evidence type="ECO:0000313" key="4">
    <source>
        <dbReference type="EMBL" id="MBO3274137.1"/>
    </source>
</evidence>
<dbReference type="InterPro" id="IPR046453">
    <property type="entry name" value="GpA_ATPase"/>
</dbReference>
<gene>
    <name evidence="4" type="ORF">JFY56_02750</name>
</gene>
<sequence>MLLERLAQARAVLRPPPSLNLWEWADEYRYLSPEASSKPGRWKTSMVEVARGPMEAVTDPTVHTVTMMCCTQLLKTELILNTIGYYAHQDPAPMVVMLPTVHMGETFSKDRIDPMFRDSPKLRGILPPKRARDGGNTLLHKQFPGGHLTIVGANAPGDLAMRPVRIVLCDEIDKYPGSAGDEGDPPTLLGERAATFWNWKQILTCSPTLEPTPDGRGSRIAISYAQSDMRIFVPACPHCGERNEMLWSSVRWPEGRPQEALYHCPSCEQPWSELERRRAIKAARHLPNYGWIATAPFEGHAGFKVSKLASPWEPVSKLAKKFVKAQRSQELLKVFINTQLAETWKDKGEAPDWQRLYNRREDYPRNVVPAGGLLLFAGVDVQRGSGKDGGWLDVLVLAEGRNRERWVIDHRQFLGDTSDENAKDSPWRKLDAMLEEVWPHAHAGVCMQISALGIDSGDQTAVVYRWAQRHSSMRVRVLKGANMAVLVGAAKPVQSDRQGKKSRRGVKLFMVGQNLIKAELYADLRRELPGPDDPMPTGFLHFPQLDDEFFRQLTGEQLVSRLVKGRLVSAWEPTRLRVEALDDAVYARAAAYLHGVDRYTEEHWLAVEESLGISRKADSTKSAAYSGTQHANGAGEQQPERRRSRYWDRER</sequence>
<evidence type="ECO:0000259" key="3">
    <source>
        <dbReference type="Pfam" id="PF20454"/>
    </source>
</evidence>
<feature type="domain" description="Terminase large subunit GpA endonuclease" evidence="3">
    <location>
        <begin position="300"/>
        <end position="604"/>
    </location>
</feature>
<feature type="compositionally biased region" description="Polar residues" evidence="1">
    <location>
        <begin position="620"/>
        <end position="631"/>
    </location>
</feature>
<protein>
    <submittedName>
        <fullName evidence="4">Phage terminase large subunit family protein</fullName>
    </submittedName>
</protein>
<evidence type="ECO:0000313" key="5">
    <source>
        <dbReference type="Proteomes" id="UP000669060"/>
    </source>
</evidence>
<accession>A0ABS3TKF5</accession>
<organism evidence="4 5">
    <name type="scientific">Pseudomonas schmalbachii</name>
    <dbReference type="NCBI Taxonomy" id="2816993"/>
    <lineage>
        <taxon>Bacteria</taxon>
        <taxon>Pseudomonadati</taxon>
        <taxon>Pseudomonadota</taxon>
        <taxon>Gammaproteobacteria</taxon>
        <taxon>Pseudomonadales</taxon>
        <taxon>Pseudomonadaceae</taxon>
        <taxon>Pseudomonas</taxon>
    </lineage>
</organism>
<dbReference type="Pfam" id="PF05876">
    <property type="entry name" value="GpA_ATPase"/>
    <property type="match status" value="1"/>
</dbReference>
<dbReference type="Proteomes" id="UP000669060">
    <property type="component" value="Unassembled WGS sequence"/>
</dbReference>
<evidence type="ECO:0000259" key="2">
    <source>
        <dbReference type="Pfam" id="PF05876"/>
    </source>
</evidence>
<dbReference type="InterPro" id="IPR008866">
    <property type="entry name" value="Phage_lambda_GpA-like"/>
</dbReference>
<name>A0ABS3TKF5_9PSED</name>
<dbReference type="HAMAP" id="MF_04144">
    <property type="entry name" value="TERL_LAMBDA"/>
    <property type="match status" value="1"/>
</dbReference>
<feature type="compositionally biased region" description="Basic and acidic residues" evidence="1">
    <location>
        <begin position="638"/>
        <end position="651"/>
    </location>
</feature>
<comment type="caution">
    <text evidence="4">The sequence shown here is derived from an EMBL/GenBank/DDBJ whole genome shotgun (WGS) entry which is preliminary data.</text>
</comment>
<keyword evidence="5" id="KW-1185">Reference proteome</keyword>
<dbReference type="Pfam" id="PF20454">
    <property type="entry name" value="GpA_nuclease"/>
    <property type="match status" value="1"/>
</dbReference>
<dbReference type="EMBL" id="JAELYA010000001">
    <property type="protein sequence ID" value="MBO3274137.1"/>
    <property type="molecule type" value="Genomic_DNA"/>
</dbReference>
<proteinExistence type="inferred from homology"/>
<feature type="domain" description="Phage terminase large subunit GpA ATPase" evidence="2">
    <location>
        <begin position="36"/>
        <end position="284"/>
    </location>
</feature>
<dbReference type="InterPro" id="IPR046454">
    <property type="entry name" value="GpA_endonuclease"/>
</dbReference>
<reference evidence="4 5" key="1">
    <citation type="submission" date="2020-12" db="EMBL/GenBank/DDBJ databases">
        <title>Pseudomonas schmalbachii sp. nov. isolated from millipede gut.</title>
        <authorList>
            <person name="Shelomi M."/>
        </authorList>
    </citation>
    <scope>NUCLEOTIDE SEQUENCE [LARGE SCALE GENOMIC DNA]</scope>
    <source>
        <strain evidence="4 5">Milli4</strain>
    </source>
</reference>
<dbReference type="RefSeq" id="WP_208311936.1">
    <property type="nucleotide sequence ID" value="NZ_JAELYA010000001.1"/>
</dbReference>